<protein>
    <submittedName>
        <fullName evidence="1">Uncharacterized protein</fullName>
    </submittedName>
</protein>
<name>A0A822YMM5_NELNU</name>
<organism evidence="1 2">
    <name type="scientific">Nelumbo nucifera</name>
    <name type="common">Sacred lotus</name>
    <dbReference type="NCBI Taxonomy" id="4432"/>
    <lineage>
        <taxon>Eukaryota</taxon>
        <taxon>Viridiplantae</taxon>
        <taxon>Streptophyta</taxon>
        <taxon>Embryophyta</taxon>
        <taxon>Tracheophyta</taxon>
        <taxon>Spermatophyta</taxon>
        <taxon>Magnoliopsida</taxon>
        <taxon>Proteales</taxon>
        <taxon>Nelumbonaceae</taxon>
        <taxon>Nelumbo</taxon>
    </lineage>
</organism>
<evidence type="ECO:0000313" key="1">
    <source>
        <dbReference type="EMBL" id="DAD32156.1"/>
    </source>
</evidence>
<gene>
    <name evidence="1" type="ORF">HUJ06_011007</name>
</gene>
<dbReference type="EMBL" id="DUZY01000003">
    <property type="protein sequence ID" value="DAD32156.1"/>
    <property type="molecule type" value="Genomic_DNA"/>
</dbReference>
<dbReference type="AlphaFoldDB" id="A0A822YMM5"/>
<keyword evidence="2" id="KW-1185">Reference proteome</keyword>
<evidence type="ECO:0000313" key="2">
    <source>
        <dbReference type="Proteomes" id="UP000607653"/>
    </source>
</evidence>
<dbReference type="Proteomes" id="UP000607653">
    <property type="component" value="Unassembled WGS sequence"/>
</dbReference>
<sequence>MADEKNKKKKSFWIFGSTSPSEDSILEERR</sequence>
<comment type="caution">
    <text evidence="1">The sequence shown here is derived from an EMBL/GenBank/DDBJ whole genome shotgun (WGS) entry which is preliminary data.</text>
</comment>
<proteinExistence type="predicted"/>
<accession>A0A822YMM5</accession>
<reference evidence="1 2" key="1">
    <citation type="journal article" date="2020" name="Mol. Biol. Evol.">
        <title>Distinct Expression and Methylation Patterns for Genes with Different Fates following a Single Whole-Genome Duplication in Flowering Plants.</title>
        <authorList>
            <person name="Shi T."/>
            <person name="Rahmani R.S."/>
            <person name="Gugger P.F."/>
            <person name="Wang M."/>
            <person name="Li H."/>
            <person name="Zhang Y."/>
            <person name="Li Z."/>
            <person name="Wang Q."/>
            <person name="Van de Peer Y."/>
            <person name="Marchal K."/>
            <person name="Chen J."/>
        </authorList>
    </citation>
    <scope>NUCLEOTIDE SEQUENCE [LARGE SCALE GENOMIC DNA]</scope>
    <source>
        <tissue evidence="1">Leaf</tissue>
    </source>
</reference>